<proteinExistence type="predicted"/>
<dbReference type="SMART" id="SM00219">
    <property type="entry name" value="TyrKc"/>
    <property type="match status" value="1"/>
</dbReference>
<dbReference type="eggNOG" id="KOG4297">
    <property type="taxonomic scope" value="Eukaryota"/>
</dbReference>
<dbReference type="Pfam" id="PF00084">
    <property type="entry name" value="Sushi"/>
    <property type="match status" value="3"/>
</dbReference>
<evidence type="ECO:0000256" key="16">
    <source>
        <dbReference type="PROSITE-ProRule" id="PRU10141"/>
    </source>
</evidence>
<comment type="caution">
    <text evidence="15">Lacks conserved residue(s) required for the propagation of feature annotation.</text>
</comment>
<evidence type="ECO:0000256" key="12">
    <source>
        <dbReference type="ARBA" id="ARBA00023157"/>
    </source>
</evidence>
<name>C3YQL9_BRAFL</name>
<dbReference type="InterPro" id="IPR050122">
    <property type="entry name" value="RTK"/>
</dbReference>
<feature type="chain" id="PRO_5002933940" description="Receptor protein-tyrosine kinase" evidence="18">
    <location>
        <begin position="19"/>
        <end position="1534"/>
    </location>
</feature>
<evidence type="ECO:0000259" key="21">
    <source>
        <dbReference type="PROSITE" id="PS50923"/>
    </source>
</evidence>
<keyword evidence="10" id="KW-0130">Cell adhesion</keyword>
<evidence type="ECO:0000256" key="15">
    <source>
        <dbReference type="PROSITE-ProRule" id="PRU00302"/>
    </source>
</evidence>
<dbReference type="eggNOG" id="KOG0200">
    <property type="taxonomic scope" value="Eukaryota"/>
</dbReference>
<dbReference type="SMART" id="SM00032">
    <property type="entry name" value="CCP"/>
    <property type="match status" value="4"/>
</dbReference>
<feature type="binding site" evidence="16">
    <location>
        <position position="284"/>
    </location>
    <ligand>
        <name>ATP</name>
        <dbReference type="ChEBI" id="CHEBI:30616"/>
    </ligand>
</feature>
<dbReference type="InterPro" id="IPR017441">
    <property type="entry name" value="Protein_kinase_ATP_BS"/>
</dbReference>
<dbReference type="InterPro" id="IPR008266">
    <property type="entry name" value="Tyr_kinase_AS"/>
</dbReference>
<reference evidence="22" key="1">
    <citation type="journal article" date="2008" name="Nature">
        <title>The amphioxus genome and the evolution of the chordate karyotype.</title>
        <authorList>
            <consortium name="US DOE Joint Genome Institute (JGI-PGF)"/>
            <person name="Putnam N.H."/>
            <person name="Butts T."/>
            <person name="Ferrier D.E.K."/>
            <person name="Furlong R.F."/>
            <person name="Hellsten U."/>
            <person name="Kawashima T."/>
            <person name="Robinson-Rechavi M."/>
            <person name="Shoguchi E."/>
            <person name="Terry A."/>
            <person name="Yu J.-K."/>
            <person name="Benito-Gutierrez E.L."/>
            <person name="Dubchak I."/>
            <person name="Garcia-Fernandez J."/>
            <person name="Gibson-Brown J.J."/>
            <person name="Grigoriev I.V."/>
            <person name="Horton A.C."/>
            <person name="de Jong P.J."/>
            <person name="Jurka J."/>
            <person name="Kapitonov V.V."/>
            <person name="Kohara Y."/>
            <person name="Kuroki Y."/>
            <person name="Lindquist E."/>
            <person name="Lucas S."/>
            <person name="Osoegawa K."/>
            <person name="Pennacchio L.A."/>
            <person name="Salamov A.A."/>
            <person name="Satou Y."/>
            <person name="Sauka-Spengler T."/>
            <person name="Schmutz J."/>
            <person name="Shin-I T."/>
            <person name="Toyoda A."/>
            <person name="Bronner-Fraser M."/>
            <person name="Fujiyama A."/>
            <person name="Holland L.Z."/>
            <person name="Holland P.W.H."/>
            <person name="Satoh N."/>
            <person name="Rokhsar D.S."/>
        </authorList>
    </citation>
    <scope>NUCLEOTIDE SEQUENCE [LARGE SCALE GENOMIC DNA]</scope>
    <source>
        <strain evidence="22">S238N-H82</strain>
        <tissue evidence="22">Testes</tissue>
    </source>
</reference>
<dbReference type="InterPro" id="IPR001245">
    <property type="entry name" value="Ser-Thr/Tyr_kinase_cat_dom"/>
</dbReference>
<keyword evidence="6 18" id="KW-0732">Signal</keyword>
<dbReference type="PRINTS" id="PR00109">
    <property type="entry name" value="TYRKINASE"/>
</dbReference>
<evidence type="ECO:0000256" key="18">
    <source>
        <dbReference type="SAM" id="SignalP"/>
    </source>
</evidence>
<dbReference type="InParanoid" id="C3YQL9"/>
<dbReference type="GO" id="GO:0004714">
    <property type="term" value="F:transmembrane receptor protein tyrosine kinase activity"/>
    <property type="evidence" value="ECO:0007669"/>
    <property type="project" value="UniProtKB-EC"/>
</dbReference>
<dbReference type="SUPFAM" id="SSF56112">
    <property type="entry name" value="Protein kinase-like (PK-like)"/>
    <property type="match status" value="1"/>
</dbReference>
<evidence type="ECO:0000256" key="9">
    <source>
        <dbReference type="ARBA" id="ARBA00022840"/>
    </source>
</evidence>
<dbReference type="Pfam" id="PF07714">
    <property type="entry name" value="PK_Tyr_Ser-Thr"/>
    <property type="match status" value="1"/>
</dbReference>
<feature type="disulfide bond" evidence="15">
    <location>
        <begin position="69"/>
        <end position="96"/>
    </location>
</feature>
<dbReference type="SUPFAM" id="SSF57184">
    <property type="entry name" value="Growth factor receptor domain"/>
    <property type="match status" value="2"/>
</dbReference>
<dbReference type="eggNOG" id="KOG1217">
    <property type="taxonomic scope" value="Eukaryota"/>
</dbReference>
<evidence type="ECO:0000256" key="10">
    <source>
        <dbReference type="ARBA" id="ARBA00022889"/>
    </source>
</evidence>
<keyword evidence="16" id="KW-0547">Nucleotide-binding</keyword>
<dbReference type="InterPro" id="IPR009030">
    <property type="entry name" value="Growth_fac_rcpt_cys_sf"/>
</dbReference>
<dbReference type="PROSITE" id="PS50923">
    <property type="entry name" value="SUSHI"/>
    <property type="match status" value="4"/>
</dbReference>
<keyword evidence="11" id="KW-0418">Kinase</keyword>
<dbReference type="InterPro" id="IPR035976">
    <property type="entry name" value="Sushi/SCR/CCP_sf"/>
</dbReference>
<evidence type="ECO:0000259" key="19">
    <source>
        <dbReference type="PROSITE" id="PS50011"/>
    </source>
</evidence>
<dbReference type="InterPro" id="IPR000719">
    <property type="entry name" value="Prot_kinase_dom"/>
</dbReference>
<dbReference type="Gene3D" id="2.10.70.10">
    <property type="entry name" value="Complement Module, domain 1"/>
    <property type="match status" value="3"/>
</dbReference>
<dbReference type="GO" id="GO:0005524">
    <property type="term" value="F:ATP binding"/>
    <property type="evidence" value="ECO:0007669"/>
    <property type="project" value="UniProtKB-UniRule"/>
</dbReference>
<feature type="disulfide bond" evidence="15">
    <location>
        <begin position="148"/>
        <end position="175"/>
    </location>
</feature>
<evidence type="ECO:0000256" key="6">
    <source>
        <dbReference type="ARBA" id="ARBA00022729"/>
    </source>
</evidence>
<evidence type="ECO:0000256" key="1">
    <source>
        <dbReference type="ARBA" id="ARBA00004479"/>
    </source>
</evidence>
<dbReference type="PROSITE" id="PS00107">
    <property type="entry name" value="PROTEIN_KINASE_ATP"/>
    <property type="match status" value="1"/>
</dbReference>
<comment type="subcellular location">
    <subcellularLocation>
        <location evidence="1">Membrane</location>
        <topology evidence="1">Single-pass type I membrane protein</topology>
    </subcellularLocation>
    <subcellularLocation>
        <location evidence="2">Secreted</location>
    </subcellularLocation>
</comment>
<evidence type="ECO:0000259" key="20">
    <source>
        <dbReference type="PROSITE" id="PS50825"/>
    </source>
</evidence>
<dbReference type="InterPro" id="IPR011009">
    <property type="entry name" value="Kinase-like_dom_sf"/>
</dbReference>
<dbReference type="SMART" id="SM01411">
    <property type="entry name" value="Ephrin_rec_like"/>
    <property type="match status" value="3"/>
</dbReference>
<keyword evidence="11" id="KW-0829">Tyrosine-protein kinase</keyword>
<dbReference type="Pfam" id="PF07699">
    <property type="entry name" value="Ephrin_rec_like"/>
    <property type="match status" value="3"/>
</dbReference>
<feature type="domain" description="HYR" evidence="20">
    <location>
        <begin position="606"/>
        <end position="690"/>
    </location>
</feature>
<feature type="domain" description="HYR" evidence="20">
    <location>
        <begin position="691"/>
        <end position="778"/>
    </location>
</feature>
<dbReference type="PROSITE" id="PS50825">
    <property type="entry name" value="HYR"/>
    <property type="match status" value="2"/>
</dbReference>
<keyword evidence="4" id="KW-0245">EGF-like domain</keyword>
<evidence type="ECO:0000313" key="22">
    <source>
        <dbReference type="EMBL" id="EEN57375.1"/>
    </source>
</evidence>
<evidence type="ECO:0000256" key="3">
    <source>
        <dbReference type="ARBA" id="ARBA00022525"/>
    </source>
</evidence>
<feature type="domain" description="Sushi" evidence="21">
    <location>
        <begin position="779"/>
        <end position="848"/>
    </location>
</feature>
<evidence type="ECO:0000256" key="11">
    <source>
        <dbReference type="ARBA" id="ARBA00023137"/>
    </source>
</evidence>
<dbReference type="GO" id="GO:0016020">
    <property type="term" value="C:membrane"/>
    <property type="evidence" value="ECO:0007669"/>
    <property type="project" value="UniProtKB-SubCell"/>
</dbReference>
<evidence type="ECO:0000256" key="5">
    <source>
        <dbReference type="ARBA" id="ARBA00022659"/>
    </source>
</evidence>
<dbReference type="Gene3D" id="2.10.50.10">
    <property type="entry name" value="Tumor Necrosis Factor Receptor, subunit A, domain 2"/>
    <property type="match status" value="2"/>
</dbReference>
<dbReference type="Pfam" id="PF02494">
    <property type="entry name" value="HYR"/>
    <property type="match status" value="2"/>
</dbReference>
<dbReference type="InterPro" id="IPR000436">
    <property type="entry name" value="Sushi_SCR_CCP_dom"/>
</dbReference>
<dbReference type="PANTHER" id="PTHR24416">
    <property type="entry name" value="TYROSINE-PROTEIN KINASE RECEPTOR"/>
    <property type="match status" value="1"/>
</dbReference>
<evidence type="ECO:0000256" key="14">
    <source>
        <dbReference type="ARBA" id="ARBA00051243"/>
    </source>
</evidence>
<feature type="domain" description="Sushi" evidence="21">
    <location>
        <begin position="121"/>
        <end position="177"/>
    </location>
</feature>
<dbReference type="InterPro" id="IPR020635">
    <property type="entry name" value="Tyr_kinase_cat_dom"/>
</dbReference>
<protein>
    <recommendedName>
        <fullName evidence="23">Receptor protein-tyrosine kinase</fullName>
    </recommendedName>
</protein>
<evidence type="ECO:0000256" key="8">
    <source>
        <dbReference type="ARBA" id="ARBA00022837"/>
    </source>
</evidence>
<dbReference type="SUPFAM" id="SSF57535">
    <property type="entry name" value="Complement control module/SCR domain"/>
    <property type="match status" value="4"/>
</dbReference>
<keyword evidence="7" id="KW-0677">Repeat</keyword>
<evidence type="ECO:0000256" key="4">
    <source>
        <dbReference type="ARBA" id="ARBA00022536"/>
    </source>
</evidence>
<keyword evidence="8" id="KW-0106">Calcium</keyword>
<dbReference type="CDD" id="cd00192">
    <property type="entry name" value="PTKc"/>
    <property type="match status" value="1"/>
</dbReference>
<keyword evidence="5 15" id="KW-0768">Sushi</keyword>
<dbReference type="FunFam" id="1.10.510.10:FF:000987">
    <property type="entry name" value="Receptor protein-tyrosine kinase"/>
    <property type="match status" value="1"/>
</dbReference>
<dbReference type="CDD" id="cd00033">
    <property type="entry name" value="CCP"/>
    <property type="match status" value="3"/>
</dbReference>
<dbReference type="PROSITE" id="PS00109">
    <property type="entry name" value="PROTEIN_KINASE_TYR"/>
    <property type="match status" value="1"/>
</dbReference>
<comment type="catalytic activity">
    <reaction evidence="14">
        <text>L-tyrosyl-[protein] + ATP = O-phospho-L-tyrosyl-[protein] + ADP + H(+)</text>
        <dbReference type="Rhea" id="RHEA:10596"/>
        <dbReference type="Rhea" id="RHEA-COMP:10136"/>
        <dbReference type="Rhea" id="RHEA-COMP:20101"/>
        <dbReference type="ChEBI" id="CHEBI:15378"/>
        <dbReference type="ChEBI" id="CHEBI:30616"/>
        <dbReference type="ChEBI" id="CHEBI:46858"/>
        <dbReference type="ChEBI" id="CHEBI:61978"/>
        <dbReference type="ChEBI" id="CHEBI:456216"/>
        <dbReference type="EC" id="2.7.10.1"/>
    </reaction>
</comment>
<gene>
    <name evidence="22" type="ORF">BRAFLDRAFT_82713</name>
</gene>
<dbReference type="PANTHER" id="PTHR24416:SF613">
    <property type="entry name" value="RECEPTOR PROTEIN-TYROSINE KINASE"/>
    <property type="match status" value="1"/>
</dbReference>
<evidence type="ECO:0000256" key="13">
    <source>
        <dbReference type="ARBA" id="ARBA00023180"/>
    </source>
</evidence>
<feature type="compositionally biased region" description="Basic and acidic residues" evidence="17">
    <location>
        <begin position="545"/>
        <end position="557"/>
    </location>
</feature>
<keyword evidence="11" id="KW-0808">Transferase</keyword>
<evidence type="ECO:0000256" key="17">
    <source>
        <dbReference type="SAM" id="MobiDB-lite"/>
    </source>
</evidence>
<feature type="region of interest" description="Disordered" evidence="17">
    <location>
        <begin position="202"/>
        <end position="229"/>
    </location>
</feature>
<keyword evidence="13" id="KW-0325">Glycoprotein</keyword>
<feature type="compositionally biased region" description="Polar residues" evidence="17">
    <location>
        <begin position="202"/>
        <end position="225"/>
    </location>
</feature>
<feature type="domain" description="Protein kinase" evidence="19">
    <location>
        <begin position="198"/>
        <end position="498"/>
    </location>
</feature>
<dbReference type="GO" id="GO:0007155">
    <property type="term" value="P:cell adhesion"/>
    <property type="evidence" value="ECO:0007669"/>
    <property type="project" value="UniProtKB-KW"/>
</dbReference>
<dbReference type="InterPro" id="IPR003410">
    <property type="entry name" value="HYR_dom"/>
</dbReference>
<evidence type="ECO:0000256" key="2">
    <source>
        <dbReference type="ARBA" id="ARBA00004613"/>
    </source>
</evidence>
<dbReference type="EMBL" id="GG666543">
    <property type="protein sequence ID" value="EEN57375.1"/>
    <property type="molecule type" value="Genomic_DNA"/>
</dbReference>
<dbReference type="FunFam" id="2.10.70.10:FF:000064">
    <property type="entry name" value="Fibulin 7"/>
    <property type="match status" value="2"/>
</dbReference>
<dbReference type="FunFam" id="2.10.50.10:FF:000018">
    <property type="entry name" value="Sushi, von Willebrand factor type A, EGF and pentraxin domain-containing 1"/>
    <property type="match status" value="1"/>
</dbReference>
<dbReference type="Gene3D" id="3.30.200.20">
    <property type="entry name" value="Phosphorylase Kinase, domain 1"/>
    <property type="match status" value="1"/>
</dbReference>
<dbReference type="GO" id="GO:0005576">
    <property type="term" value="C:extracellular region"/>
    <property type="evidence" value="ECO:0007669"/>
    <property type="project" value="UniProtKB-SubCell"/>
</dbReference>
<feature type="domain" description="Sushi" evidence="21">
    <location>
        <begin position="849"/>
        <end position="913"/>
    </location>
</feature>
<dbReference type="InterPro" id="IPR011641">
    <property type="entry name" value="Tyr-kin_ephrin_A/B_rcpt-like"/>
</dbReference>
<feature type="domain" description="Sushi" evidence="21">
    <location>
        <begin position="42"/>
        <end position="98"/>
    </location>
</feature>
<dbReference type="PROSITE" id="PS50011">
    <property type="entry name" value="PROTEIN_KINASE_DOM"/>
    <property type="match status" value="1"/>
</dbReference>
<feature type="signal peptide" evidence="18">
    <location>
        <begin position="1"/>
        <end position="18"/>
    </location>
</feature>
<dbReference type="Gene3D" id="1.10.510.10">
    <property type="entry name" value="Transferase(Phosphotransferase) domain 1"/>
    <property type="match status" value="1"/>
</dbReference>
<accession>C3YQL9</accession>
<feature type="region of interest" description="Disordered" evidence="17">
    <location>
        <begin position="530"/>
        <end position="566"/>
    </location>
</feature>
<keyword evidence="3" id="KW-0964">Secreted</keyword>
<keyword evidence="9 16" id="KW-0067">ATP-binding</keyword>
<evidence type="ECO:0008006" key="23">
    <source>
        <dbReference type="Google" id="ProtNLM"/>
    </source>
</evidence>
<evidence type="ECO:0000256" key="7">
    <source>
        <dbReference type="ARBA" id="ARBA00022737"/>
    </source>
</evidence>
<keyword evidence="12 15" id="KW-1015">Disulfide bond</keyword>
<sequence>MTADVFFLILVSLSGVFTEYCSSNPCQSYETCKDEANGYICVFCPILSAPDNGEISGGAQYEDVVTFTCNHGYRLVGQSTRICNALAMWSGVNPTCTGFCSSNPCPSYEICKDDANGYICVYCPELSAPENGEISGGAGYSDLVTFTCNQGYRLVGDATRKCEGDKTWSGANPACTAIASTDTTPTSVPLARDLTSRYNREYTNSPQETGPTFSMSARTSVSTGGTRPLQHIPMKVMPVNNTVNRELTWKDICLTSELLGAGHFGEVRKGTVIVNGKRIPSAIKILKSQQYMALEMAGNGDLLKFLRNSRVQDAVTYVNHQPKFGGTVSTISPVQLLRIACDVAAGMDHLSSKQVIHRDLAARNVLLTDSLIAKVADFGLSRGEGIYEQTSKRAIPFRSTALEALARRIYTTKSDVWSFGILLWEIVTIGGTPYRGMKSRTILGRLREGYRLPKPRNCEADLYQLMVMCWNTRPEDRPSFADLAEQIEIMIEDKHSYVNIDKGDDFEYEVVDSSDIGIYSLTTPVHLTENPHGGASHDVTQQNHAMKEDHGARESSPVRHQPQEGVIQNDRAPSRRTRGINKRLLLGALAWHILQNSNRPPPPPPPDTTRPTLTHCPFVGDVTLPSGQTQACINIGQPTYTDDRSKSVRVIQNGNTPPGGCFPEGAYVIYYIALDDAGNRNDQCQVRFSVKDVKPPKFTNCPDDVIAYAERNEDHVTVAWPPLQAHDNSGDEPIIVQVDGPLNGSVLRTDGRKNRVVYTATDNQGNRNNCSFNVIPQVITCEPLYVSQAKLSVTCTDGFNFGSTCQFRCEAGYPLVGMANTSCELTNDNHPRGQWVPDPKEQNPTCKVMKCPPLRLPKNGAISCSGWALGETCQLQCEDRYDIPYNMPSNGLWVCSTTNGVWAPDDRVLDCTRRRNPRRLRLPGEVYYYSGSCGDLHTLQEIRHNFIRALNSSSYSQLCIKFTECAATNVNVTCGPATRRARDVHSSAKYRIRVGFSIEITPTNESLTQQDMYKLDETLNLMAAAVEDDITEGRFNLDPVRVKDMALELDVNSVYFDYPEMECPYGTVPRYNTQSCASCSTGTFYDEAVHDCTECPRGQYQDQDGQLECKTCPSGTSTVQTAATSVLDCKGLCPPGKYSATGLEPCSTCQINTFQPDARKTFCNNCPNTTVTKYAGASSSEECVGMNKITFCATFYLTQLLRVFYHLLPTKTQIMMTWTAYMHMAATIACVKTTGLVSSDKSVNVQLDSMVISVKQSKGYKLADVAVNVRPLMTLARNAVVPEWKFGLARRRNVQEPLLNYQCGEKTGYIWPHQNALNPDGRLPACGRVTLPRSISLHYKFKYPELPCEPDMVDALPVDPLPCVTEGRCRRDVTMTCDDSSVGTTPTSVMLSITAEVPDHSIMWQSDDIDDGELDTKLSAALDAFKPVLRDIEEVLSIVTSDGYDINVNGTMYTADTVPGQPTTDVNCPIGTVRQVVLCVTCPPGTLYNRGTCQECPLGSYQELQGQTQCQYCPDGKTTLGIGASSQIDCVDTI</sequence>
<organism>
    <name type="scientific">Branchiostoma floridae</name>
    <name type="common">Florida lancelet</name>
    <name type="synonym">Amphioxus</name>
    <dbReference type="NCBI Taxonomy" id="7739"/>
    <lineage>
        <taxon>Eukaryota</taxon>
        <taxon>Metazoa</taxon>
        <taxon>Chordata</taxon>
        <taxon>Cephalochordata</taxon>
        <taxon>Leptocardii</taxon>
        <taxon>Amphioxiformes</taxon>
        <taxon>Branchiostomatidae</taxon>
        <taxon>Branchiostoma</taxon>
    </lineage>
</organism>